<dbReference type="InterPro" id="IPR052354">
    <property type="entry name" value="Cell_Wall_Dynamics_Protein"/>
</dbReference>
<dbReference type="Pfam" id="PF00182">
    <property type="entry name" value="Glyco_hydro_19"/>
    <property type="match status" value="1"/>
</dbReference>
<evidence type="ECO:0000313" key="3">
    <source>
        <dbReference type="Proteomes" id="UP000632222"/>
    </source>
</evidence>
<dbReference type="InterPro" id="IPR000726">
    <property type="entry name" value="Glyco_hydro_19_cat"/>
</dbReference>
<evidence type="ECO:0000313" key="2">
    <source>
        <dbReference type="EMBL" id="GGJ19586.1"/>
    </source>
</evidence>
<evidence type="ECO:0000259" key="1">
    <source>
        <dbReference type="Pfam" id="PF00182"/>
    </source>
</evidence>
<dbReference type="InterPro" id="IPR023346">
    <property type="entry name" value="Lysozyme-like_dom_sf"/>
</dbReference>
<dbReference type="PANTHER" id="PTHR34408">
    <property type="entry name" value="FAMILY PROTEIN, PUTATIVE-RELATED"/>
    <property type="match status" value="1"/>
</dbReference>
<reference evidence="3" key="1">
    <citation type="journal article" date="2019" name="Int. J. Syst. Evol. Microbiol.">
        <title>The Global Catalogue of Microorganisms (GCM) 10K type strain sequencing project: providing services to taxonomists for standard genome sequencing and annotation.</title>
        <authorList>
            <consortium name="The Broad Institute Genomics Platform"/>
            <consortium name="The Broad Institute Genome Sequencing Center for Infectious Disease"/>
            <person name="Wu L."/>
            <person name="Ma J."/>
        </authorList>
    </citation>
    <scope>NUCLEOTIDE SEQUENCE [LARGE SCALE GENOMIC DNA]</scope>
    <source>
        <strain evidence="3">JCM 14370</strain>
    </source>
</reference>
<organism evidence="2 3">
    <name type="scientific">Deinococcus roseus</name>
    <dbReference type="NCBI Taxonomy" id="392414"/>
    <lineage>
        <taxon>Bacteria</taxon>
        <taxon>Thermotogati</taxon>
        <taxon>Deinococcota</taxon>
        <taxon>Deinococci</taxon>
        <taxon>Deinococcales</taxon>
        <taxon>Deinococcaceae</taxon>
        <taxon>Deinococcus</taxon>
    </lineage>
</organism>
<name>A0ABQ2CTJ2_9DEIO</name>
<sequence>MITKALIQALNPNLKQPDVTAAKLQHAADQYGINTTLRLAHWLAQLTAESGLVPQEENLNYSAKRLCQVWPSRFPSLQAAQSCAMNPQALGNTVYGGRMGNTQPGDGFKYRGRGFIQLTGRSNYTRYSQLTGFDLVNDPDLLLQIGVSAQTAAAFWQDHHINAMADRNDLQAVTRAINGGLIGLPSRQAYLQKIMALLH</sequence>
<dbReference type="RefSeq" id="WP_188998498.1">
    <property type="nucleotide sequence ID" value="NZ_BMOD01000001.1"/>
</dbReference>
<dbReference type="Gene3D" id="1.10.530.10">
    <property type="match status" value="1"/>
</dbReference>
<dbReference type="SUPFAM" id="SSF53955">
    <property type="entry name" value="Lysozyme-like"/>
    <property type="match status" value="1"/>
</dbReference>
<dbReference type="EMBL" id="BMOD01000001">
    <property type="protein sequence ID" value="GGJ19586.1"/>
    <property type="molecule type" value="Genomic_DNA"/>
</dbReference>
<proteinExistence type="predicted"/>
<dbReference type="PANTHER" id="PTHR34408:SF1">
    <property type="entry name" value="GLYCOSYL HYDROLASE FAMILY 19 DOMAIN-CONTAINING PROTEIN HI_1415"/>
    <property type="match status" value="1"/>
</dbReference>
<keyword evidence="3" id="KW-1185">Reference proteome</keyword>
<feature type="domain" description="Glycoside hydrolase family 19 catalytic" evidence="1">
    <location>
        <begin position="106"/>
        <end position="158"/>
    </location>
</feature>
<dbReference type="Proteomes" id="UP000632222">
    <property type="component" value="Unassembled WGS sequence"/>
</dbReference>
<protein>
    <recommendedName>
        <fullName evidence="1">Glycoside hydrolase family 19 catalytic domain-containing protein</fullName>
    </recommendedName>
</protein>
<accession>A0ABQ2CTJ2</accession>
<gene>
    <name evidence="2" type="ORF">GCM10008938_02130</name>
</gene>
<comment type="caution">
    <text evidence="2">The sequence shown here is derived from an EMBL/GenBank/DDBJ whole genome shotgun (WGS) entry which is preliminary data.</text>
</comment>